<keyword evidence="1" id="KW-0238">DNA-binding</keyword>
<feature type="transmembrane region" description="Helical" evidence="2">
    <location>
        <begin position="171"/>
        <end position="188"/>
    </location>
</feature>
<dbReference type="GO" id="GO:0003677">
    <property type="term" value="F:DNA binding"/>
    <property type="evidence" value="ECO:0007669"/>
    <property type="project" value="UniProtKB-KW"/>
</dbReference>
<organism evidence="4 5">
    <name type="scientific">Xylocopilactobacillus apicola</name>
    <dbReference type="NCBI Taxonomy" id="2932184"/>
    <lineage>
        <taxon>Bacteria</taxon>
        <taxon>Bacillati</taxon>
        <taxon>Bacillota</taxon>
        <taxon>Bacilli</taxon>
        <taxon>Lactobacillales</taxon>
        <taxon>Lactobacillaceae</taxon>
        <taxon>Xylocopilactobacillus</taxon>
    </lineage>
</organism>
<keyword evidence="2" id="KW-0812">Transmembrane</keyword>
<evidence type="ECO:0000313" key="4">
    <source>
        <dbReference type="EMBL" id="BDR58106.1"/>
    </source>
</evidence>
<dbReference type="EMBL" id="AP026802">
    <property type="protein sequence ID" value="BDR58106.1"/>
    <property type="molecule type" value="Genomic_DNA"/>
</dbReference>
<feature type="transmembrane region" description="Helical" evidence="2">
    <location>
        <begin position="145"/>
        <end position="165"/>
    </location>
</feature>
<gene>
    <name evidence="4" type="ORF">XA3_05470</name>
</gene>
<sequence length="190" mass="22274">MKFSERLKTQRNKLNLTQKEVANELYVTQQTISSWENGRSYPDLETLIKLSDLYQISLDVLVKENVQLQADIKKIQVLKEIRPVIWILMLINLTLIVINLGFLKDQKVSLTELGLILIMALNSFTLVYLNNFVQLKLLDRPRKNFRSYVWWLLLGLWLLAVIWSILMPSFLNGFFLGFLAILTFWLLLSL</sequence>
<dbReference type="PROSITE" id="PS50943">
    <property type="entry name" value="HTH_CROC1"/>
    <property type="match status" value="1"/>
</dbReference>
<evidence type="ECO:0000259" key="3">
    <source>
        <dbReference type="PROSITE" id="PS50943"/>
    </source>
</evidence>
<feature type="transmembrane region" description="Helical" evidence="2">
    <location>
        <begin position="83"/>
        <end position="102"/>
    </location>
</feature>
<feature type="domain" description="HTH cro/C1-type" evidence="3">
    <location>
        <begin position="7"/>
        <end position="61"/>
    </location>
</feature>
<keyword evidence="5" id="KW-1185">Reference proteome</keyword>
<dbReference type="RefSeq" id="WP_317636026.1">
    <property type="nucleotide sequence ID" value="NZ_AP026802.1"/>
</dbReference>
<accession>A0AAU9D6W1</accession>
<dbReference type="Gene3D" id="1.10.260.40">
    <property type="entry name" value="lambda repressor-like DNA-binding domains"/>
    <property type="match status" value="1"/>
</dbReference>
<dbReference type="AlphaFoldDB" id="A0AAU9D6W1"/>
<reference evidence="4 5" key="1">
    <citation type="journal article" date="2023" name="Microbiol. Spectr.">
        <title>Symbiosis of Carpenter Bees with Uncharacterized Lactic Acid Bacteria Showing NAD Auxotrophy.</title>
        <authorList>
            <person name="Kawasaki S."/>
            <person name="Ozawa K."/>
            <person name="Mori T."/>
            <person name="Yamamoto A."/>
            <person name="Ito M."/>
            <person name="Ohkuma M."/>
            <person name="Sakamoto M."/>
            <person name="Matsutani M."/>
        </authorList>
    </citation>
    <scope>NUCLEOTIDE SEQUENCE [LARGE SCALE GENOMIC DNA]</scope>
    <source>
        <strain evidence="4 5">XA3</strain>
    </source>
</reference>
<name>A0AAU9D6W1_9LACO</name>
<dbReference type="InterPro" id="IPR010982">
    <property type="entry name" value="Lambda_DNA-bd_dom_sf"/>
</dbReference>
<feature type="transmembrane region" description="Helical" evidence="2">
    <location>
        <begin position="114"/>
        <end position="133"/>
    </location>
</feature>
<keyword evidence="2" id="KW-1133">Transmembrane helix</keyword>
<dbReference type="CDD" id="cd00093">
    <property type="entry name" value="HTH_XRE"/>
    <property type="match status" value="1"/>
</dbReference>
<dbReference type="PANTHER" id="PTHR46558">
    <property type="entry name" value="TRACRIPTIONAL REGULATORY PROTEIN-RELATED-RELATED"/>
    <property type="match status" value="1"/>
</dbReference>
<protein>
    <recommendedName>
        <fullName evidence="3">HTH cro/C1-type domain-containing protein</fullName>
    </recommendedName>
</protein>
<evidence type="ECO:0000313" key="5">
    <source>
        <dbReference type="Proteomes" id="UP001321861"/>
    </source>
</evidence>
<keyword evidence="2" id="KW-0472">Membrane</keyword>
<dbReference type="InterPro" id="IPR001387">
    <property type="entry name" value="Cro/C1-type_HTH"/>
</dbReference>
<dbReference type="Proteomes" id="UP001321861">
    <property type="component" value="Chromosome"/>
</dbReference>
<dbReference type="SMART" id="SM00530">
    <property type="entry name" value="HTH_XRE"/>
    <property type="match status" value="1"/>
</dbReference>
<evidence type="ECO:0000256" key="2">
    <source>
        <dbReference type="SAM" id="Phobius"/>
    </source>
</evidence>
<dbReference type="PANTHER" id="PTHR46558:SF4">
    <property type="entry name" value="DNA-BIDING PHAGE PROTEIN"/>
    <property type="match status" value="1"/>
</dbReference>
<dbReference type="Pfam" id="PF01381">
    <property type="entry name" value="HTH_3"/>
    <property type="match status" value="1"/>
</dbReference>
<dbReference type="SUPFAM" id="SSF47413">
    <property type="entry name" value="lambda repressor-like DNA-binding domains"/>
    <property type="match status" value="1"/>
</dbReference>
<evidence type="ECO:0000256" key="1">
    <source>
        <dbReference type="ARBA" id="ARBA00023125"/>
    </source>
</evidence>
<proteinExistence type="predicted"/>
<dbReference type="KEGG" id="xap:XA3_05470"/>